<protein>
    <submittedName>
        <fullName evidence="7">DoxX family membrane protein</fullName>
    </submittedName>
</protein>
<dbReference type="GO" id="GO:0030416">
    <property type="term" value="P:methylamine metabolic process"/>
    <property type="evidence" value="ECO:0007669"/>
    <property type="project" value="InterPro"/>
</dbReference>
<gene>
    <name evidence="7" type="ORF">E8L90_20100</name>
</gene>
<feature type="transmembrane region" description="Helical" evidence="5">
    <location>
        <begin position="71"/>
        <end position="92"/>
    </location>
</feature>
<dbReference type="UniPathway" id="UPA00895"/>
<sequence length="190" mass="21227">MEIATFIFRMILALLFISSSVSKIKNSTTHASIVKDYKILPERSITFFAVLDTYSELLIGLLLIFGLYDSWAVLAGSGLLLLYSVAIVVNLLRGRREISCGCGGIVGNHNLSWILVSRNVLLIAMCLWVYQIPTTYGNLSWALETGNFRTVYGEEYWTLMIIALLSTLVILIGQHLGSIRKKVHELVAQK</sequence>
<dbReference type="Pfam" id="PF07291">
    <property type="entry name" value="MauE"/>
    <property type="match status" value="1"/>
</dbReference>
<keyword evidence="3 5" id="KW-1133">Transmembrane helix</keyword>
<feature type="transmembrane region" description="Helical" evidence="5">
    <location>
        <begin position="6"/>
        <end position="24"/>
    </location>
</feature>
<keyword evidence="2 5" id="KW-0812">Transmembrane</keyword>
<evidence type="ECO:0000256" key="3">
    <source>
        <dbReference type="ARBA" id="ARBA00022989"/>
    </source>
</evidence>
<evidence type="ECO:0000313" key="8">
    <source>
        <dbReference type="Proteomes" id="UP000307841"/>
    </source>
</evidence>
<keyword evidence="8" id="KW-1185">Reference proteome</keyword>
<evidence type="ECO:0000256" key="1">
    <source>
        <dbReference type="ARBA" id="ARBA00004141"/>
    </source>
</evidence>
<comment type="subcellular location">
    <subcellularLocation>
        <location evidence="1">Membrane</location>
        <topology evidence="1">Multi-pass membrane protein</topology>
    </subcellularLocation>
</comment>
<comment type="caution">
    <text evidence="7">The sequence shown here is derived from an EMBL/GenBank/DDBJ whole genome shotgun (WGS) entry which is preliminary data.</text>
</comment>
<dbReference type="AlphaFoldDB" id="A0A4V5TLB9"/>
<feature type="transmembrane region" description="Helical" evidence="5">
    <location>
        <begin position="113"/>
        <end position="136"/>
    </location>
</feature>
<keyword evidence="4 5" id="KW-0472">Membrane</keyword>
<evidence type="ECO:0000313" key="7">
    <source>
        <dbReference type="EMBL" id="TKI59373.1"/>
    </source>
</evidence>
<evidence type="ECO:0000256" key="5">
    <source>
        <dbReference type="SAM" id="Phobius"/>
    </source>
</evidence>
<name>A0A4V5TLB9_9BACL</name>
<dbReference type="EMBL" id="SZNK01000001">
    <property type="protein sequence ID" value="TKI59373.1"/>
    <property type="molecule type" value="Genomic_DNA"/>
</dbReference>
<dbReference type="GO" id="GO:0016020">
    <property type="term" value="C:membrane"/>
    <property type="evidence" value="ECO:0007669"/>
    <property type="project" value="UniProtKB-SubCell"/>
</dbReference>
<dbReference type="InterPro" id="IPR009908">
    <property type="entry name" value="Methylamine_util_MauE"/>
</dbReference>
<organism evidence="7 8">
    <name type="scientific">Brevibacillus antibioticus</name>
    <dbReference type="NCBI Taxonomy" id="2570228"/>
    <lineage>
        <taxon>Bacteria</taxon>
        <taxon>Bacillati</taxon>
        <taxon>Bacillota</taxon>
        <taxon>Bacilli</taxon>
        <taxon>Bacillales</taxon>
        <taxon>Paenibacillaceae</taxon>
        <taxon>Brevibacillus</taxon>
    </lineage>
</organism>
<evidence type="ECO:0000256" key="2">
    <source>
        <dbReference type="ARBA" id="ARBA00022692"/>
    </source>
</evidence>
<dbReference type="OrthoDB" id="4462029at2"/>
<feature type="transmembrane region" description="Helical" evidence="5">
    <location>
        <begin position="45"/>
        <end position="65"/>
    </location>
</feature>
<evidence type="ECO:0000256" key="4">
    <source>
        <dbReference type="ARBA" id="ARBA00023136"/>
    </source>
</evidence>
<feature type="transmembrane region" description="Helical" evidence="5">
    <location>
        <begin position="156"/>
        <end position="173"/>
    </location>
</feature>
<dbReference type="Proteomes" id="UP000307841">
    <property type="component" value="Unassembled WGS sequence"/>
</dbReference>
<proteinExistence type="predicted"/>
<feature type="domain" description="Methylamine utilisation protein MauE" evidence="6">
    <location>
        <begin position="1"/>
        <end position="129"/>
    </location>
</feature>
<accession>A0A4V5TLB9</accession>
<evidence type="ECO:0000259" key="6">
    <source>
        <dbReference type="Pfam" id="PF07291"/>
    </source>
</evidence>
<reference evidence="7 8" key="1">
    <citation type="submission" date="2019-04" db="EMBL/GenBank/DDBJ databases">
        <title>Whole genome sequencing of Brevibacillus sp. TGS2-1.</title>
        <authorList>
            <person name="Choi A."/>
        </authorList>
    </citation>
    <scope>NUCLEOTIDE SEQUENCE [LARGE SCALE GENOMIC DNA]</scope>
    <source>
        <strain evidence="7 8">TGS2-1</strain>
    </source>
</reference>